<dbReference type="Proteomes" id="UP000266841">
    <property type="component" value="Unassembled WGS sequence"/>
</dbReference>
<keyword evidence="2" id="KW-1185">Reference proteome</keyword>
<comment type="caution">
    <text evidence="1">The sequence shown here is derived from an EMBL/GenBank/DDBJ whole genome shotgun (WGS) entry which is preliminary data.</text>
</comment>
<gene>
    <name evidence="1" type="ORF">THAOC_26471</name>
</gene>
<organism evidence="1 2">
    <name type="scientific">Thalassiosira oceanica</name>
    <name type="common">Marine diatom</name>
    <dbReference type="NCBI Taxonomy" id="159749"/>
    <lineage>
        <taxon>Eukaryota</taxon>
        <taxon>Sar</taxon>
        <taxon>Stramenopiles</taxon>
        <taxon>Ochrophyta</taxon>
        <taxon>Bacillariophyta</taxon>
        <taxon>Coscinodiscophyceae</taxon>
        <taxon>Thalassiosirophycidae</taxon>
        <taxon>Thalassiosirales</taxon>
        <taxon>Thalassiosiraceae</taxon>
        <taxon>Thalassiosira</taxon>
    </lineage>
</organism>
<evidence type="ECO:0000313" key="2">
    <source>
        <dbReference type="Proteomes" id="UP000266841"/>
    </source>
</evidence>
<proteinExistence type="predicted"/>
<reference evidence="1 2" key="1">
    <citation type="journal article" date="2012" name="Genome Biol.">
        <title>Genome and low-iron response of an oceanic diatom adapted to chronic iron limitation.</title>
        <authorList>
            <person name="Lommer M."/>
            <person name="Specht M."/>
            <person name="Roy A.S."/>
            <person name="Kraemer L."/>
            <person name="Andreson R."/>
            <person name="Gutowska M.A."/>
            <person name="Wolf J."/>
            <person name="Bergner S.V."/>
            <person name="Schilhabel M.B."/>
            <person name="Klostermeier U.C."/>
            <person name="Beiko R.G."/>
            <person name="Rosenstiel P."/>
            <person name="Hippler M."/>
            <person name="Laroche J."/>
        </authorList>
    </citation>
    <scope>NUCLEOTIDE SEQUENCE [LARGE SCALE GENOMIC DNA]</scope>
    <source>
        <strain evidence="1 2">CCMP1005</strain>
    </source>
</reference>
<dbReference type="EMBL" id="AGNL01036606">
    <property type="protein sequence ID" value="EJK53988.1"/>
    <property type="molecule type" value="Genomic_DNA"/>
</dbReference>
<feature type="non-terminal residue" evidence="1">
    <location>
        <position position="1"/>
    </location>
</feature>
<evidence type="ECO:0000313" key="1">
    <source>
        <dbReference type="EMBL" id="EJK53988.1"/>
    </source>
</evidence>
<sequence>FGAVKQHVLLGGRRRPGAQMKALELYFSNMCPDFQGDLLVVELFHEAWSDVSARYRPLGASRDVLLGPDATYHHSGTLSSLGLAVRGVVWDTRARNKEISRVTADLSADLSKQDETKEATTKKRLFD</sequence>
<name>K0RJU4_THAOC</name>
<accession>K0RJU4</accession>
<protein>
    <submittedName>
        <fullName evidence="1">Uncharacterized protein</fullName>
    </submittedName>
</protein>
<dbReference type="AlphaFoldDB" id="K0RJU4"/>